<accession>A0A4U0X2A4</accession>
<organism evidence="2 3">
    <name type="scientific">Cryomyces minteri</name>
    <dbReference type="NCBI Taxonomy" id="331657"/>
    <lineage>
        <taxon>Eukaryota</taxon>
        <taxon>Fungi</taxon>
        <taxon>Dikarya</taxon>
        <taxon>Ascomycota</taxon>
        <taxon>Pezizomycotina</taxon>
        <taxon>Dothideomycetes</taxon>
        <taxon>Dothideomycetes incertae sedis</taxon>
        <taxon>Cryomyces</taxon>
    </lineage>
</organism>
<dbReference type="Proteomes" id="UP000308768">
    <property type="component" value="Unassembled WGS sequence"/>
</dbReference>
<reference evidence="2 3" key="1">
    <citation type="submission" date="2017-03" db="EMBL/GenBank/DDBJ databases">
        <title>Genomes of endolithic fungi from Antarctica.</title>
        <authorList>
            <person name="Coleine C."/>
            <person name="Masonjones S."/>
            <person name="Stajich J.E."/>
        </authorList>
    </citation>
    <scope>NUCLEOTIDE SEQUENCE [LARGE SCALE GENOMIC DNA]</scope>
    <source>
        <strain evidence="2 3">CCFEE 5187</strain>
    </source>
</reference>
<feature type="compositionally biased region" description="Polar residues" evidence="1">
    <location>
        <begin position="325"/>
        <end position="335"/>
    </location>
</feature>
<feature type="region of interest" description="Disordered" evidence="1">
    <location>
        <begin position="1"/>
        <end position="40"/>
    </location>
</feature>
<proteinExistence type="predicted"/>
<comment type="caution">
    <text evidence="2">The sequence shown here is derived from an EMBL/GenBank/DDBJ whole genome shotgun (WGS) entry which is preliminary data.</text>
</comment>
<feature type="region of interest" description="Disordered" evidence="1">
    <location>
        <begin position="282"/>
        <end position="337"/>
    </location>
</feature>
<evidence type="ECO:0000313" key="3">
    <source>
        <dbReference type="Proteomes" id="UP000308768"/>
    </source>
</evidence>
<gene>
    <name evidence="2" type="ORF">B0A49_05115</name>
</gene>
<evidence type="ECO:0000256" key="1">
    <source>
        <dbReference type="SAM" id="MobiDB-lite"/>
    </source>
</evidence>
<evidence type="ECO:0000313" key="2">
    <source>
        <dbReference type="EMBL" id="TKA70404.1"/>
    </source>
</evidence>
<protein>
    <submittedName>
        <fullName evidence="2">Uncharacterized protein</fullName>
    </submittedName>
</protein>
<dbReference type="EMBL" id="NAJN01000648">
    <property type="protein sequence ID" value="TKA70404.1"/>
    <property type="molecule type" value="Genomic_DNA"/>
</dbReference>
<sequence length="412" mass="46643">MSDTMNQADEQTNAVTKEYESASSQISVENNASHEKTKQMATAEIPSILVNKSRTSVVARTQHLLTNHKRKQEATEEYEDVTSRRLPLVDLVDKGLFRIYPEFEIFDKSRKSTGLYERCVALRRALFPELKEGMRGPELIPLEHLDWAVKIARCFVKNETPEQEVKAPLILVLKILSLRRRPSRSRLLVDWIREHYNRQDLEDIIHPDMTRVADNLPENLQYLDLVRDSRYALDVPMIPDNIVERGCTIHSIRGFKYKADDLRHMPRPRLCVPRGYSEIADMNPSKRRRVDTLSEEPTATTTQSPIASSDSAPGTDHSHRDAENLTDSVGASNPLTDLEDSSTALVEATEVLSQPHDAPSGSELPKTPSVQVDDLPALTFDQPATSTDVLTQFARHQPSLPSNSRVHLLAWR</sequence>
<dbReference type="OrthoDB" id="4152607at2759"/>
<feature type="compositionally biased region" description="Polar residues" evidence="1">
    <location>
        <begin position="1"/>
        <end position="31"/>
    </location>
</feature>
<keyword evidence="3" id="KW-1185">Reference proteome</keyword>
<feature type="compositionally biased region" description="Polar residues" evidence="1">
    <location>
        <begin position="295"/>
        <end position="312"/>
    </location>
</feature>
<name>A0A4U0X2A4_9PEZI</name>
<dbReference type="AlphaFoldDB" id="A0A4U0X2A4"/>